<dbReference type="AlphaFoldDB" id="A0A8C6U8Q9"/>
<evidence type="ECO:0000256" key="1">
    <source>
        <dbReference type="SAM" id="SignalP"/>
    </source>
</evidence>
<name>A0A8C6U8Q9_9GOBI</name>
<feature type="chain" id="PRO_5034506957" evidence="1">
    <location>
        <begin position="22"/>
        <end position="136"/>
    </location>
</feature>
<reference evidence="2" key="2">
    <citation type="submission" date="2025-09" db="UniProtKB">
        <authorList>
            <consortium name="Ensembl"/>
        </authorList>
    </citation>
    <scope>IDENTIFICATION</scope>
</reference>
<reference evidence="2" key="1">
    <citation type="submission" date="2025-08" db="UniProtKB">
        <authorList>
            <consortium name="Ensembl"/>
        </authorList>
    </citation>
    <scope>IDENTIFICATION</scope>
</reference>
<dbReference type="Ensembl" id="ENSNMLT00000037341.1">
    <property type="protein sequence ID" value="ENSNMLP00000033516.1"/>
    <property type="gene ID" value="ENSNMLG00000020942.1"/>
</dbReference>
<keyword evidence="3" id="KW-1185">Reference proteome</keyword>
<feature type="signal peptide" evidence="1">
    <location>
        <begin position="1"/>
        <end position="21"/>
    </location>
</feature>
<accession>A0A8C6U8Q9</accession>
<evidence type="ECO:0000313" key="3">
    <source>
        <dbReference type="Proteomes" id="UP000694523"/>
    </source>
</evidence>
<sequence length="136" mass="15247">SFCFHFTVVCYLCACTDLSGADLKKIFNSPVYKAEWMVRPLRSLPVVIGPISHTGVRVTLCDGSQWLIHKGHNYGTVSDTVVTTAKNMSNKWTVREDFEGKKTVSDFVKAGGGSYTLFFNCHVVKYHFRMLNCGII</sequence>
<evidence type="ECO:0000313" key="2">
    <source>
        <dbReference type="Ensembl" id="ENSNMLP00000033516.1"/>
    </source>
</evidence>
<dbReference type="Proteomes" id="UP000694523">
    <property type="component" value="Unplaced"/>
</dbReference>
<protein>
    <submittedName>
        <fullName evidence="2">Uncharacterized protein</fullName>
    </submittedName>
</protein>
<organism evidence="2 3">
    <name type="scientific">Neogobius melanostomus</name>
    <name type="common">round goby</name>
    <dbReference type="NCBI Taxonomy" id="47308"/>
    <lineage>
        <taxon>Eukaryota</taxon>
        <taxon>Metazoa</taxon>
        <taxon>Chordata</taxon>
        <taxon>Craniata</taxon>
        <taxon>Vertebrata</taxon>
        <taxon>Euteleostomi</taxon>
        <taxon>Actinopterygii</taxon>
        <taxon>Neopterygii</taxon>
        <taxon>Teleostei</taxon>
        <taxon>Neoteleostei</taxon>
        <taxon>Acanthomorphata</taxon>
        <taxon>Gobiaria</taxon>
        <taxon>Gobiiformes</taxon>
        <taxon>Gobioidei</taxon>
        <taxon>Gobiidae</taxon>
        <taxon>Benthophilinae</taxon>
        <taxon>Neogobiini</taxon>
        <taxon>Neogobius</taxon>
    </lineage>
</organism>
<proteinExistence type="predicted"/>
<keyword evidence="1" id="KW-0732">Signal</keyword>